<organism evidence="1 2">
    <name type="scientific">Vibrio aerogenes CECT 7868</name>
    <dbReference type="NCBI Taxonomy" id="1216006"/>
    <lineage>
        <taxon>Bacteria</taxon>
        <taxon>Pseudomonadati</taxon>
        <taxon>Pseudomonadota</taxon>
        <taxon>Gammaproteobacteria</taxon>
        <taxon>Vibrionales</taxon>
        <taxon>Vibrionaceae</taxon>
        <taxon>Vibrio</taxon>
    </lineage>
</organism>
<evidence type="ECO:0000313" key="1">
    <source>
        <dbReference type="EMBL" id="SHI28212.1"/>
    </source>
</evidence>
<dbReference type="InterPro" id="IPR029058">
    <property type="entry name" value="AB_hydrolase_fold"/>
</dbReference>
<proteinExistence type="predicted"/>
<dbReference type="SUPFAM" id="SSF53474">
    <property type="entry name" value="alpha/beta-Hydrolases"/>
    <property type="match status" value="1"/>
</dbReference>
<protein>
    <submittedName>
        <fullName evidence="1">Uncharacterized protein</fullName>
    </submittedName>
</protein>
<accession>A0A1M5ZVG5</accession>
<evidence type="ECO:0000313" key="2">
    <source>
        <dbReference type="Proteomes" id="UP000184608"/>
    </source>
</evidence>
<name>A0A1M5ZVG5_9VIBR</name>
<gene>
    <name evidence="1" type="ORF">VA7868_03302</name>
</gene>
<dbReference type="EMBL" id="FQXZ01000037">
    <property type="protein sequence ID" value="SHI28212.1"/>
    <property type="molecule type" value="Genomic_DNA"/>
</dbReference>
<dbReference type="STRING" id="1216006.VA7868_03302"/>
<reference evidence="1 2" key="1">
    <citation type="submission" date="2016-11" db="EMBL/GenBank/DDBJ databases">
        <authorList>
            <person name="Jaros S."/>
            <person name="Januszkiewicz K."/>
            <person name="Wedrychowicz H."/>
        </authorList>
    </citation>
    <scope>NUCLEOTIDE SEQUENCE [LARGE SCALE GENOMIC DNA]</scope>
    <source>
        <strain evidence="1 2">CECT 7868</strain>
    </source>
</reference>
<dbReference type="Proteomes" id="UP000184608">
    <property type="component" value="Unassembled WGS sequence"/>
</dbReference>
<sequence length="597" mass="68719">MNQETQHIFILIPGATGPVFSSSEAENVVQNDRQSQEWEDYPKLIKGLRRLCAERPNLFIFGEHRWSGDNTQANREIAGAYLADRLCGSNGKKACYEAYLGKRVAFHLIGHSHGGNVLNEMTKRAAKACQWPSHWEIKSIIYLSTPFFKYQHQLDTTRLHQDCAIINVTNDFDLTQRVIADFAMYDFMTAIKEMQQETPGLKAHLKYIQDSPLPFCWPKLKAVFSRFKPSQLLLHPENYCLRPQDGHTIFQEAINVLEHIEEALYDIQKTVSRLHACLYYPSAPDLLELSPGKSRYFITDQLFEQANELIMALLRHIIRMKKTLMTYHLKRNYRLIPLLNDLSPSLIQLMAIISIDRQTASGPLSDFICALMLNQIESFDNTRTSPRHQLDYEFAERLHHVDVTPEDPYFSREHLIRFNQLTKQLIQAEADFEEQSSQRNLLKLLFSLIASQSEVTPLLKGLTQATELLTKYIGARPHSFRRIISSALTCRQSIKPAYQAAVQLLPLMQTYSQIISECHIRLLNPVEKQKATHHRHLTPGSLPYFALYSHSVSKQELWPEIEQLLIPLLPAPAFPVTMPVTQSEPAQARTLEYEHTE</sequence>
<keyword evidence="2" id="KW-1185">Reference proteome</keyword>
<dbReference type="OrthoDB" id="231913at2"/>
<dbReference type="RefSeq" id="WP_073604923.1">
    <property type="nucleotide sequence ID" value="NZ_FQXZ01000037.1"/>
</dbReference>
<dbReference type="AlphaFoldDB" id="A0A1M5ZVG5"/>